<keyword evidence="1" id="KW-0677">Repeat</keyword>
<name>A0A0C2WK25_SERVB</name>
<dbReference type="AlphaFoldDB" id="A0A0C2WK25"/>
<feature type="domain" description="TOG" evidence="5">
    <location>
        <begin position="991"/>
        <end position="1208"/>
    </location>
</feature>
<gene>
    <name evidence="6" type="ORF">M408DRAFT_25168</name>
</gene>
<keyword evidence="4" id="KW-1133">Transmembrane helix</keyword>
<dbReference type="PANTHER" id="PTHR12697">
    <property type="entry name" value="PBS LYASE HEAT-LIKE PROTEIN"/>
    <property type="match status" value="1"/>
</dbReference>
<dbReference type="SMART" id="SM00185">
    <property type="entry name" value="ARM"/>
    <property type="match status" value="6"/>
</dbReference>
<feature type="repeat" description="HEAT" evidence="3">
    <location>
        <begin position="1038"/>
        <end position="1073"/>
    </location>
</feature>
<dbReference type="Pfam" id="PF02985">
    <property type="entry name" value="HEAT"/>
    <property type="match status" value="3"/>
</dbReference>
<evidence type="ECO:0000259" key="5">
    <source>
        <dbReference type="SMART" id="SM01349"/>
    </source>
</evidence>
<sequence>MEKEQKFTSAGQMIQPKLSDPIVKNVHGPPIGVIAEEERIPGMVREYTGWDVYNNEARKVDIEFVKDWKDSLNSLLVFAAIFAAVLTAFIIESKKLLEPDQTERLVNITMTYFNNRGNLSDAVFSLPEFEPTFTAISINCLLFASLGASLLSALISVVALQWVGDYDAAITRGGSSPEDRAKRRQFRYAGVVNWKMGEFIATLPLLLHASVALFWVGASQWMWSLYPTVGYVVATGIAVSAVVYVLTTFCATIFVSAPFRTPLSRGLYWISKPVFSSAQKLMMVLPVGSIGSWLTPISTKVSTFFDSIRTSFATSGVINKIKYHLIPHETASQREERAARDDKSLGEQTLSWLAQQLPISVDSHRRLLLVAGDLVMHTSKHELSSEFFSGPWWWILDFLGWHYLRKIIDGTLSDDDREEVRLLVKCSQVPQIKERVLAVEKPRPDSFSTSYGTWYDSALSTKNGTFLLTGDVPLIRNWETTKSEYPEFRAAVASGIGNLAEHAEFHRELRGRIPSLIEMLQDPDPNVRLTVTGTLSKLGENSGLVDDIRAIIPSLLDLLRGQDSNSSSASALTLGKFAAIAELGNAVRSILPPLLEMFKDTSPHVRSSATLAIGELGEQAALHDVVSEAVTLVVNMLKDEDQDVRSAAASTFENDQIHDSIQLLINMFKDASPFIRSTAASATGRLAQNADLHIALHDTIPPLFELVKDQYVDVRSAAASTLSKYAKHEELRTAINTDIESLIELVHKSGSDLQGSRADATILGFAKLAEHTELHDTLRIATPLLIELLKDRNFHVRSTTGRILGKLAEQAELRDLIHLVVPIIINFFRDDDPHTRYCGAAAFSQLGIQAEFYNEIRPKIPMVIEFLQDPDPEVRSGASSALERLMEQGRLDQDFGQSTPYVRSIAASTIGKLAKYNKLRNATSACIMPLIHLSNDLDPSVHSAVRLALGMFAKHCEDQDATAATIPFIIDLLKHENKNVHSTAASTIITEYRRVIGAAIPSIAECLKHPDWGVRSTAISLLESLGERAEFVNTIRTVIPSIVECFKDADSDVRSAAVSLLGKLAEFVDAIRTVIPSIVECLEDADWRAQSAANSLLGKLSKQGESRQAEFVDAIRTAIPSIAEWVRHASSHVRYTAASLLGNLAEFVDAICTVIPSIVECLKDADWQVRSAAISSLGKFAEFVDVIRKVIPPISECLKDANSYIRSVAIPTLGKLAEFVDAIRTVIPSIVVCVKDADSDVRSAAISGLVKLSEQGESRPGIVHI</sequence>
<feature type="repeat" description="HEAT" evidence="3">
    <location>
        <begin position="512"/>
        <end position="543"/>
    </location>
</feature>
<keyword evidence="7" id="KW-1185">Reference proteome</keyword>
<dbReference type="EMBL" id="KN824304">
    <property type="protein sequence ID" value="KIM26688.1"/>
    <property type="molecule type" value="Genomic_DNA"/>
</dbReference>
<evidence type="ECO:0000256" key="1">
    <source>
        <dbReference type="ARBA" id="ARBA00022737"/>
    </source>
</evidence>
<dbReference type="OrthoDB" id="10250458at2759"/>
<evidence type="ECO:0000256" key="3">
    <source>
        <dbReference type="PROSITE-ProRule" id="PRU00103"/>
    </source>
</evidence>
<evidence type="ECO:0000256" key="2">
    <source>
        <dbReference type="ARBA" id="ARBA00045876"/>
    </source>
</evidence>
<dbReference type="InterPro" id="IPR021133">
    <property type="entry name" value="HEAT_type_2"/>
</dbReference>
<dbReference type="InterPro" id="IPR002553">
    <property type="entry name" value="Clathrin/coatomer_adapt-like_N"/>
</dbReference>
<feature type="transmembrane region" description="Helical" evidence="4">
    <location>
        <begin position="278"/>
        <end position="295"/>
    </location>
</feature>
<keyword evidence="4" id="KW-0812">Transmembrane</keyword>
<comment type="function">
    <text evidence="2">Catalyzes the hydroxylation of the N(6)-(4-aminobutyl)-L-lysine intermediate produced by deoxyhypusine synthase/DHPS on a critical lysine of the eukaryotic translation initiation factor 5A/eIF-5A. This is the second step of the post-translational modification of that lysine into an unusual amino acid residue named hypusine. Hypusination is unique to mature eIF-5A factor and is essential for its function.</text>
</comment>
<dbReference type="HOGENOM" id="CLU_264447_0_0_1"/>
<dbReference type="Pfam" id="PF20153">
    <property type="entry name" value="DUF6535"/>
    <property type="match status" value="1"/>
</dbReference>
<reference evidence="7" key="2">
    <citation type="submission" date="2015-01" db="EMBL/GenBank/DDBJ databases">
        <title>Evolutionary Origins and Diversification of the Mycorrhizal Mutualists.</title>
        <authorList>
            <consortium name="DOE Joint Genome Institute"/>
            <consortium name="Mycorrhizal Genomics Consortium"/>
            <person name="Kohler A."/>
            <person name="Kuo A."/>
            <person name="Nagy L.G."/>
            <person name="Floudas D."/>
            <person name="Copeland A."/>
            <person name="Barry K.W."/>
            <person name="Cichocki N."/>
            <person name="Veneault-Fourrey C."/>
            <person name="LaButti K."/>
            <person name="Lindquist E.A."/>
            <person name="Lipzen A."/>
            <person name="Lundell T."/>
            <person name="Morin E."/>
            <person name="Murat C."/>
            <person name="Riley R."/>
            <person name="Ohm R."/>
            <person name="Sun H."/>
            <person name="Tunlid A."/>
            <person name="Henrissat B."/>
            <person name="Grigoriev I.V."/>
            <person name="Hibbett D.S."/>
            <person name="Martin F."/>
        </authorList>
    </citation>
    <scope>NUCLEOTIDE SEQUENCE [LARGE SCALE GENOMIC DNA]</scope>
    <source>
        <strain evidence="7">MAFF 305830</strain>
    </source>
</reference>
<dbReference type="GO" id="GO:0030117">
    <property type="term" value="C:membrane coat"/>
    <property type="evidence" value="ECO:0007669"/>
    <property type="project" value="InterPro"/>
</dbReference>
<dbReference type="InterPro" id="IPR016024">
    <property type="entry name" value="ARM-type_fold"/>
</dbReference>
<feature type="repeat" description="HEAT" evidence="3">
    <location>
        <begin position="1154"/>
        <end position="1185"/>
    </location>
</feature>
<dbReference type="SMART" id="SM00567">
    <property type="entry name" value="EZ_HEAT"/>
    <property type="match status" value="7"/>
</dbReference>
<organism evidence="6 7">
    <name type="scientific">Serendipita vermifera MAFF 305830</name>
    <dbReference type="NCBI Taxonomy" id="933852"/>
    <lineage>
        <taxon>Eukaryota</taxon>
        <taxon>Fungi</taxon>
        <taxon>Dikarya</taxon>
        <taxon>Basidiomycota</taxon>
        <taxon>Agaricomycotina</taxon>
        <taxon>Agaricomycetes</taxon>
        <taxon>Sebacinales</taxon>
        <taxon>Serendipitaceae</taxon>
        <taxon>Serendipita</taxon>
    </lineage>
</organism>
<keyword evidence="4" id="KW-0472">Membrane</keyword>
<dbReference type="InterPro" id="IPR034085">
    <property type="entry name" value="TOG"/>
</dbReference>
<dbReference type="InterPro" id="IPR000357">
    <property type="entry name" value="HEAT"/>
</dbReference>
<feature type="repeat" description="HEAT" evidence="3">
    <location>
        <begin position="859"/>
        <end position="893"/>
    </location>
</feature>
<evidence type="ECO:0000313" key="6">
    <source>
        <dbReference type="EMBL" id="KIM26688.1"/>
    </source>
</evidence>
<dbReference type="InterPro" id="IPR011989">
    <property type="entry name" value="ARM-like"/>
</dbReference>
<reference evidence="6 7" key="1">
    <citation type="submission" date="2014-04" db="EMBL/GenBank/DDBJ databases">
        <authorList>
            <consortium name="DOE Joint Genome Institute"/>
            <person name="Kuo A."/>
            <person name="Zuccaro A."/>
            <person name="Kohler A."/>
            <person name="Nagy L.G."/>
            <person name="Floudas D."/>
            <person name="Copeland A."/>
            <person name="Barry K.W."/>
            <person name="Cichocki N."/>
            <person name="Veneault-Fourrey C."/>
            <person name="LaButti K."/>
            <person name="Lindquist E.A."/>
            <person name="Lipzen A."/>
            <person name="Lundell T."/>
            <person name="Morin E."/>
            <person name="Murat C."/>
            <person name="Sun H."/>
            <person name="Tunlid A."/>
            <person name="Henrissat B."/>
            <person name="Grigoriev I.V."/>
            <person name="Hibbett D.S."/>
            <person name="Martin F."/>
            <person name="Nordberg H.P."/>
            <person name="Cantor M.N."/>
            <person name="Hua S.X."/>
        </authorList>
    </citation>
    <scope>NUCLEOTIDE SEQUENCE [LARGE SCALE GENOMIC DNA]</scope>
    <source>
        <strain evidence="6 7">MAFF 305830</strain>
    </source>
</reference>
<accession>A0A0C2WK25</accession>
<feature type="transmembrane region" description="Helical" evidence="4">
    <location>
        <begin position="205"/>
        <end position="223"/>
    </location>
</feature>
<feature type="transmembrane region" description="Helical" evidence="4">
    <location>
        <begin position="229"/>
        <end position="257"/>
    </location>
</feature>
<dbReference type="Pfam" id="PF01602">
    <property type="entry name" value="Adaptin_N"/>
    <property type="match status" value="1"/>
</dbReference>
<protein>
    <recommendedName>
        <fullName evidence="5">TOG domain-containing protein</fullName>
    </recommendedName>
</protein>
<evidence type="ECO:0000256" key="4">
    <source>
        <dbReference type="SAM" id="Phobius"/>
    </source>
</evidence>
<dbReference type="PANTHER" id="PTHR12697:SF5">
    <property type="entry name" value="DEOXYHYPUSINE HYDROXYLASE"/>
    <property type="match status" value="1"/>
</dbReference>
<evidence type="ECO:0000313" key="7">
    <source>
        <dbReference type="Proteomes" id="UP000054097"/>
    </source>
</evidence>
<dbReference type="Proteomes" id="UP000054097">
    <property type="component" value="Unassembled WGS sequence"/>
</dbReference>
<feature type="repeat" description="HEAT" evidence="3">
    <location>
        <begin position="590"/>
        <end position="628"/>
    </location>
</feature>
<dbReference type="InterPro" id="IPR004155">
    <property type="entry name" value="PBS_lyase_HEAT"/>
</dbReference>
<feature type="transmembrane region" description="Helical" evidence="4">
    <location>
        <begin position="136"/>
        <end position="163"/>
    </location>
</feature>
<feature type="repeat" description="HEAT" evidence="3">
    <location>
        <begin position="1190"/>
        <end position="1225"/>
    </location>
</feature>
<feature type="domain" description="TOG" evidence="5">
    <location>
        <begin position="504"/>
        <end position="752"/>
    </location>
</feature>
<dbReference type="SUPFAM" id="SSF48371">
    <property type="entry name" value="ARM repeat"/>
    <property type="match status" value="2"/>
</dbReference>
<dbReference type="PROSITE" id="PS50077">
    <property type="entry name" value="HEAT_REPEAT"/>
    <property type="match status" value="8"/>
</dbReference>
<dbReference type="InterPro" id="IPR045338">
    <property type="entry name" value="DUF6535"/>
</dbReference>
<feature type="repeat" description="HEAT" evidence="3">
    <location>
        <begin position="781"/>
        <end position="819"/>
    </location>
</feature>
<dbReference type="Pfam" id="PF13646">
    <property type="entry name" value="HEAT_2"/>
    <property type="match status" value="1"/>
</dbReference>
<dbReference type="InterPro" id="IPR000225">
    <property type="entry name" value="Armadillo"/>
</dbReference>
<dbReference type="SMART" id="SM01349">
    <property type="entry name" value="TOG"/>
    <property type="match status" value="2"/>
</dbReference>
<feature type="transmembrane region" description="Helical" evidence="4">
    <location>
        <begin position="72"/>
        <end position="91"/>
    </location>
</feature>
<dbReference type="GO" id="GO:0006886">
    <property type="term" value="P:intracellular protein transport"/>
    <property type="evidence" value="ECO:0007669"/>
    <property type="project" value="InterPro"/>
</dbReference>
<dbReference type="GO" id="GO:0016192">
    <property type="term" value="P:vesicle-mediated transport"/>
    <property type="evidence" value="ECO:0007669"/>
    <property type="project" value="InterPro"/>
</dbReference>
<feature type="repeat" description="HEAT" evidence="3">
    <location>
        <begin position="699"/>
        <end position="737"/>
    </location>
</feature>
<dbReference type="Gene3D" id="1.25.10.10">
    <property type="entry name" value="Leucine-rich Repeat Variant"/>
    <property type="match status" value="4"/>
</dbReference>
<proteinExistence type="predicted"/>
<dbReference type="STRING" id="933852.A0A0C2WK25"/>
<dbReference type="GO" id="GO:0016491">
    <property type="term" value="F:oxidoreductase activity"/>
    <property type="evidence" value="ECO:0007669"/>
    <property type="project" value="TreeGrafter"/>
</dbReference>